<evidence type="ECO:0000313" key="3">
    <source>
        <dbReference type="EMBL" id="ATA87006.1"/>
    </source>
</evidence>
<dbReference type="InterPro" id="IPR005180">
    <property type="entry name" value="DUF302"/>
</dbReference>
<dbReference type="CDD" id="cd14797">
    <property type="entry name" value="DUF302"/>
    <property type="match status" value="1"/>
</dbReference>
<dbReference type="AlphaFoldDB" id="A0A250FSN7"/>
<dbReference type="SUPFAM" id="SSF103247">
    <property type="entry name" value="TT1751-like"/>
    <property type="match status" value="1"/>
</dbReference>
<accession>A0A250FSN7</accession>
<dbReference type="KEGG" id="cgh:CGC50_07470"/>
<dbReference type="Proteomes" id="UP000217250">
    <property type="component" value="Chromosome"/>
</dbReference>
<proteinExistence type="predicted"/>
<dbReference type="Gene3D" id="3.30.310.70">
    <property type="entry name" value="TT1751-like domain"/>
    <property type="match status" value="1"/>
</dbReference>
<reference evidence="4" key="1">
    <citation type="submission" date="2017-06" db="EMBL/GenBank/DDBJ databases">
        <title>Capnocytophaga spp. assemblies.</title>
        <authorList>
            <person name="Gulvik C.A."/>
        </authorList>
    </citation>
    <scope>NUCLEOTIDE SEQUENCE [LARGE SCALE GENOMIC DNA]</scope>
    <source>
        <strain evidence="4">H1496</strain>
    </source>
</reference>
<dbReference type="EMBL" id="CP022386">
    <property type="protein sequence ID" value="ATA87006.1"/>
    <property type="molecule type" value="Genomic_DNA"/>
</dbReference>
<evidence type="ECO:0000256" key="1">
    <source>
        <dbReference type="SAM" id="SignalP"/>
    </source>
</evidence>
<sequence length="163" mass="18215">MALKLQIMLFLLFPLLGMAQINSTELKTTTEYMVQSPYTFTQTIERLQKVLKSKNITIFATIDHQAAAEVVGENMQPATVLIVGNPKVGTALMQENPLLAIELPLKILIYEDGKKVNIRYEKIAAIAEKYHIKQTFSTAEKIDATMLQLIKSSIGEYPRGTAD</sequence>
<protein>
    <recommendedName>
        <fullName evidence="2">DUF302 domain-containing protein</fullName>
    </recommendedName>
</protein>
<name>A0A250FSN7_9FLAO</name>
<organism evidence="3 4">
    <name type="scientific">Capnocytophaga gingivalis</name>
    <dbReference type="NCBI Taxonomy" id="1017"/>
    <lineage>
        <taxon>Bacteria</taxon>
        <taxon>Pseudomonadati</taxon>
        <taxon>Bacteroidota</taxon>
        <taxon>Flavobacteriia</taxon>
        <taxon>Flavobacteriales</taxon>
        <taxon>Flavobacteriaceae</taxon>
        <taxon>Capnocytophaga</taxon>
    </lineage>
</organism>
<gene>
    <name evidence="3" type="ORF">CGC50_07470</name>
</gene>
<evidence type="ECO:0000259" key="2">
    <source>
        <dbReference type="Pfam" id="PF03625"/>
    </source>
</evidence>
<dbReference type="InterPro" id="IPR035923">
    <property type="entry name" value="TT1751-like_sf"/>
</dbReference>
<evidence type="ECO:0000313" key="4">
    <source>
        <dbReference type="Proteomes" id="UP000217250"/>
    </source>
</evidence>
<dbReference type="PANTHER" id="PTHR38342">
    <property type="entry name" value="SLR5037 PROTEIN"/>
    <property type="match status" value="1"/>
</dbReference>
<feature type="chain" id="PRO_5013281514" description="DUF302 domain-containing protein" evidence="1">
    <location>
        <begin position="20"/>
        <end position="163"/>
    </location>
</feature>
<dbReference type="OrthoDB" id="9799367at2"/>
<feature type="domain" description="DUF302" evidence="2">
    <location>
        <begin position="62"/>
        <end position="121"/>
    </location>
</feature>
<feature type="signal peptide" evidence="1">
    <location>
        <begin position="1"/>
        <end position="19"/>
    </location>
</feature>
<dbReference type="PANTHER" id="PTHR38342:SF2">
    <property type="entry name" value="INNER MEMBRANE OR EXPORTED"/>
    <property type="match status" value="1"/>
</dbReference>
<keyword evidence="1" id="KW-0732">Signal</keyword>
<dbReference type="Pfam" id="PF03625">
    <property type="entry name" value="DUF302"/>
    <property type="match status" value="1"/>
</dbReference>